<protein>
    <submittedName>
        <fullName evidence="5">Transketolase</fullName>
    </submittedName>
</protein>
<dbReference type="InterPro" id="IPR029061">
    <property type="entry name" value="THDP-binding"/>
</dbReference>
<evidence type="ECO:0000313" key="5">
    <source>
        <dbReference type="EMBL" id="OHA32288.1"/>
    </source>
</evidence>
<dbReference type="SUPFAM" id="SSF52922">
    <property type="entry name" value="TK C-terminal domain-like"/>
    <property type="match status" value="1"/>
</dbReference>
<evidence type="ECO:0000313" key="6">
    <source>
        <dbReference type="Proteomes" id="UP000176221"/>
    </source>
</evidence>
<evidence type="ECO:0000256" key="2">
    <source>
        <dbReference type="ARBA" id="ARBA00007131"/>
    </source>
</evidence>
<dbReference type="AlphaFoldDB" id="A0A1G2N844"/>
<evidence type="ECO:0000256" key="3">
    <source>
        <dbReference type="ARBA" id="ARBA00023052"/>
    </source>
</evidence>
<feature type="domain" description="Transketolase-like pyrimidine-binding" evidence="4">
    <location>
        <begin position="2"/>
        <end position="167"/>
    </location>
</feature>
<gene>
    <name evidence="5" type="ORF">A2928_03825</name>
</gene>
<dbReference type="InterPro" id="IPR009014">
    <property type="entry name" value="Transketo_C/PFOR_II"/>
</dbReference>
<dbReference type="FunFam" id="3.40.50.970:FF:000129">
    <property type="entry name" value="Transketolase"/>
    <property type="match status" value="1"/>
</dbReference>
<dbReference type="EMBL" id="MHRX01000049">
    <property type="protein sequence ID" value="OHA32288.1"/>
    <property type="molecule type" value="Genomic_DNA"/>
</dbReference>
<keyword evidence="3" id="KW-0786">Thiamine pyrophosphate</keyword>
<dbReference type="Gene3D" id="3.40.50.920">
    <property type="match status" value="1"/>
</dbReference>
<evidence type="ECO:0000259" key="4">
    <source>
        <dbReference type="SMART" id="SM00861"/>
    </source>
</evidence>
<dbReference type="Proteomes" id="UP000176221">
    <property type="component" value="Unassembled WGS sequence"/>
</dbReference>
<dbReference type="STRING" id="1802319.A2928_03825"/>
<dbReference type="SMART" id="SM00861">
    <property type="entry name" value="Transket_pyr"/>
    <property type="match status" value="1"/>
</dbReference>
<evidence type="ECO:0000256" key="1">
    <source>
        <dbReference type="ARBA" id="ARBA00001964"/>
    </source>
</evidence>
<dbReference type="InterPro" id="IPR005475">
    <property type="entry name" value="Transketolase-like_Pyr-bd"/>
</dbReference>
<sequence length="314" mass="33813">MVPIRKGFGEGLLEAANLDPRVVGLCADLTESTQMHFFKNAFPKRFIEMGVAEQNLVTVASGMAAMGKIPFVTSYAMFSPGRNWEQIRTTIAYNDRPVKIIGSHAGISVGPDGGTHQALEDIALMRVIPRMVVISPCDAIEARKATIAAAKTTDPTYIRLAREKTPIITSEESSFEIGKANVLFQPVTGVVDIAIFVTGALVHNAILAARILEKDKIGITVVNISTIKPLDESTILRVVRGAKAVLTVEEHQIAGGMGSAVAEFLGANFPIRIERLGIRDEFGQSGTPVELIKYFSLDEVGIVNATRALIKKSA</sequence>
<proteinExistence type="inferred from homology"/>
<comment type="caution">
    <text evidence="5">The sequence shown here is derived from an EMBL/GenBank/DDBJ whole genome shotgun (WGS) entry which is preliminary data.</text>
</comment>
<comment type="similarity">
    <text evidence="2">Belongs to the transketolase family.</text>
</comment>
<accession>A0A1G2N844</accession>
<dbReference type="PANTHER" id="PTHR43825:SF1">
    <property type="entry name" value="TRANSKETOLASE-LIKE PYRIMIDINE-BINDING DOMAIN-CONTAINING PROTEIN"/>
    <property type="match status" value="1"/>
</dbReference>
<dbReference type="Pfam" id="PF02779">
    <property type="entry name" value="Transket_pyr"/>
    <property type="match status" value="1"/>
</dbReference>
<dbReference type="Gene3D" id="3.40.50.970">
    <property type="match status" value="1"/>
</dbReference>
<organism evidence="5 6">
    <name type="scientific">Candidatus Taylorbacteria bacterium RIFCSPLOWO2_01_FULL_45_15b</name>
    <dbReference type="NCBI Taxonomy" id="1802319"/>
    <lineage>
        <taxon>Bacteria</taxon>
        <taxon>Candidatus Tayloriibacteriota</taxon>
    </lineage>
</organism>
<reference evidence="5 6" key="1">
    <citation type="journal article" date="2016" name="Nat. Commun.">
        <title>Thousands of microbial genomes shed light on interconnected biogeochemical processes in an aquifer system.</title>
        <authorList>
            <person name="Anantharaman K."/>
            <person name="Brown C.T."/>
            <person name="Hug L.A."/>
            <person name="Sharon I."/>
            <person name="Castelle C.J."/>
            <person name="Probst A.J."/>
            <person name="Thomas B.C."/>
            <person name="Singh A."/>
            <person name="Wilkins M.J."/>
            <person name="Karaoz U."/>
            <person name="Brodie E.L."/>
            <person name="Williams K.H."/>
            <person name="Hubbard S.S."/>
            <person name="Banfield J.F."/>
        </authorList>
    </citation>
    <scope>NUCLEOTIDE SEQUENCE [LARGE SCALE GENOMIC DNA]</scope>
</reference>
<dbReference type="Pfam" id="PF02780">
    <property type="entry name" value="Transketolase_C"/>
    <property type="match status" value="1"/>
</dbReference>
<dbReference type="InterPro" id="IPR033248">
    <property type="entry name" value="Transketolase_C"/>
</dbReference>
<dbReference type="InterPro" id="IPR051157">
    <property type="entry name" value="PDH/Transketolase"/>
</dbReference>
<dbReference type="PANTHER" id="PTHR43825">
    <property type="entry name" value="PYRUVATE DEHYDROGENASE E1 COMPONENT"/>
    <property type="match status" value="1"/>
</dbReference>
<name>A0A1G2N844_9BACT</name>
<dbReference type="CDD" id="cd07033">
    <property type="entry name" value="TPP_PYR_DXS_TK_like"/>
    <property type="match status" value="1"/>
</dbReference>
<dbReference type="SUPFAM" id="SSF52518">
    <property type="entry name" value="Thiamin diphosphate-binding fold (THDP-binding)"/>
    <property type="match status" value="1"/>
</dbReference>
<comment type="cofactor">
    <cofactor evidence="1">
        <name>thiamine diphosphate</name>
        <dbReference type="ChEBI" id="CHEBI:58937"/>
    </cofactor>
</comment>